<gene>
    <name evidence="1" type="ORF">CS063_06210</name>
</gene>
<organism evidence="1 2">
    <name type="scientific">Sporanaerobium hydrogeniformans</name>
    <dbReference type="NCBI Taxonomy" id="3072179"/>
    <lineage>
        <taxon>Bacteria</taxon>
        <taxon>Bacillati</taxon>
        <taxon>Bacillota</taxon>
        <taxon>Clostridia</taxon>
        <taxon>Lachnospirales</taxon>
        <taxon>Lachnospiraceae</taxon>
        <taxon>Sporanaerobium</taxon>
    </lineage>
</organism>
<reference evidence="1" key="1">
    <citation type="submission" date="2017-10" db="EMBL/GenBank/DDBJ databases">
        <title>Genome sequence of cellulolytic Lachnospiraceae bacterium XHS1971 isolated from hotspring sediment.</title>
        <authorList>
            <person name="Vasudevan G."/>
            <person name="Joshi A.J."/>
            <person name="Hivarkar S."/>
            <person name="Lanjekar V.B."/>
            <person name="Dhakephalkar P.K."/>
            <person name="Dagar S."/>
        </authorList>
    </citation>
    <scope>NUCLEOTIDE SEQUENCE</scope>
    <source>
        <strain evidence="1">XHS1971</strain>
    </source>
</reference>
<name>A0AC61DDL5_9FIRM</name>
<dbReference type="Proteomes" id="UP000224460">
    <property type="component" value="Unassembled WGS sequence"/>
</dbReference>
<protein>
    <submittedName>
        <fullName evidence="1">Uncharacterized protein</fullName>
    </submittedName>
</protein>
<sequence>MENSLFGSMLLYFWMLYKDSYLYKLLTHLYAFVERLFVNSFFYSLLVREGKKRDYKESRTYKIFYTPFRCLEWIGNKISLEGVRQSCVLGELRRYIWSVFSLNTNLIGAFLVSFTALYALLHRGLNKYVVIGAIGVGIIGILMNRDGMRIIEHSKVMQAVFYLLDFKIDFDFYVSQDRLRHLIYGIGLGVLTAATGAQIGPVMASVLVAAFTALFMIFYRPEYGLYAVVFVAPLLGTKFVLPLVFLTILSLVVKSFMEKGFKWVLDEVGLLIMGLLVVFFVASLYSYSRMSSFVLWFIYLCFMGFYLISVNITNKKEVLMNVVKFFILSGTLVALYGIMQYVFGWNVNNGWVDQEMFEDLKMRAYSTLENPNVLGAYLILSTSLGMGLVCTKQKLLPKLVYLGCTGIMILCLALTYSRGCWLGFGVAIIIFMTFYNGRLWGLFIPALLVAPLVLPDSIINRFASIGNMEESSTLVRVKIWMSSLRMVGDFLWTGVGMGTGAYGYVYPFYAYYYVFALHSHNTFIQLLLDGGIMALVLFLALILVFIRKMATCYTKAMKIKDKDIAIITLGMSAGVIGFLVQGVFDHLFYNYRLILIFFVFIALAMSFLRVINNKEASL</sequence>
<evidence type="ECO:0000313" key="2">
    <source>
        <dbReference type="Proteomes" id="UP000224460"/>
    </source>
</evidence>
<dbReference type="EMBL" id="PEDL01000004">
    <property type="protein sequence ID" value="PHV71281.1"/>
    <property type="molecule type" value="Genomic_DNA"/>
</dbReference>
<accession>A0AC61DDL5</accession>
<comment type="caution">
    <text evidence="1">The sequence shown here is derived from an EMBL/GenBank/DDBJ whole genome shotgun (WGS) entry which is preliminary data.</text>
</comment>
<evidence type="ECO:0000313" key="1">
    <source>
        <dbReference type="EMBL" id="PHV71281.1"/>
    </source>
</evidence>
<proteinExistence type="predicted"/>
<keyword evidence="2" id="KW-1185">Reference proteome</keyword>